<dbReference type="GO" id="GO:0000976">
    <property type="term" value="F:transcription cis-regulatory region binding"/>
    <property type="evidence" value="ECO:0007669"/>
    <property type="project" value="TreeGrafter"/>
</dbReference>
<evidence type="ECO:0000256" key="2">
    <source>
        <dbReference type="ARBA" id="ARBA00023015"/>
    </source>
</evidence>
<evidence type="ECO:0000256" key="6">
    <source>
        <dbReference type="SAM" id="MobiDB-lite"/>
    </source>
</evidence>
<keyword evidence="4" id="KW-0804">Transcription</keyword>
<feature type="compositionally biased region" description="Gly residues" evidence="6">
    <location>
        <begin position="105"/>
        <end position="116"/>
    </location>
</feature>
<feature type="compositionally biased region" description="Low complexity" evidence="6">
    <location>
        <begin position="1"/>
        <end position="15"/>
    </location>
</feature>
<sequence>MAAAAQAPKLGLATLSPPPPSSSLLSLAQQQQQQPGLAATRMSAPYGQACVNCAKAKCKCILLSSGPAGSGPGRGGAGSRAATCERCARLGRECKPSRSVRKRGGGGVGGVGSRGVAGSGSAAAAAAASGRGSNSSSSSNGGGGSRAAVSAASRAANLEQKLEDLVAILKAQAGAAPTRQQDAGGDRRGGRDRGDERTSATAAAAAAGAPSTGGGGGGGSGSSRIAPGGPTVVTPASTAGYVTTADSTPSPAPAPAPVQAQAQSAHLPPAPHLAEEALVFFRRHHLQSFPFVYLPPEMTAAQIQRERPYLWLNICAICCKSPIQQAALSRQVREELAHKILVTCERNIDMLLGCLAFLGWSMHLCFKPSMSAAMGMATSIVTDLRLDKPSQEDDPRIMNCFKSNDFVRIPHSTTRTMEERRATLGCYVFCSTGSAFLRGSTSMRWTSHMEDSLKILAANPEWEGDQMLVLMTRIRRLADSIFQTQGAGFSGCDGYVPSGPPANIYMKYFHQCLQTIKDQTPSSLKDNPLATSLILSAEVMIAEMPFCNPSCWSHAPETHADAQTARARHASTPPPLPLPPPPPAAALGLRAAPADVWRIEASYGTLQASTAFVEHFLGLGPADLVGLSFPALLNFFRAAQVLYRLRAVADELPHPVLVVVAGGGGWEGEGEGDEGCRGQSRIDLLAAVDLVAGRYADLPARYGFLSETDADGAEVTNFYVKCAKTFSATLPMWRAQFAQADAARAGATSTAATAAGADSGGGVGVSGGDGGVVDPEAGSQVAPAVMGGAGLNPNMAGGRVNYSGMTNFMVPDILPMDFSMDDAWCNEIWASWDPSILGPM</sequence>
<keyword evidence="2" id="KW-0805">Transcription regulation</keyword>
<evidence type="ECO:0000256" key="1">
    <source>
        <dbReference type="ARBA" id="ARBA00004123"/>
    </source>
</evidence>
<evidence type="ECO:0000256" key="4">
    <source>
        <dbReference type="ARBA" id="ARBA00023163"/>
    </source>
</evidence>
<feature type="region of interest" description="Disordered" evidence="6">
    <location>
        <begin position="1"/>
        <end position="39"/>
    </location>
</feature>
<proteinExistence type="predicted"/>
<feature type="compositionally biased region" description="Gly residues" evidence="6">
    <location>
        <begin position="211"/>
        <end position="221"/>
    </location>
</feature>
<reference evidence="7" key="1">
    <citation type="submission" date="2016-03" db="EMBL/GenBank/DDBJ databases">
        <title>Draft genome sequence of Rosellinia necatrix.</title>
        <authorList>
            <person name="Kanematsu S."/>
        </authorList>
    </citation>
    <scope>NUCLEOTIDE SEQUENCE [LARGE SCALE GENOMIC DNA]</scope>
    <source>
        <strain evidence="7">W97</strain>
    </source>
</reference>
<name>A0A1S8A5U5_ROSNE</name>
<feature type="compositionally biased region" description="Low complexity" evidence="6">
    <location>
        <begin position="22"/>
        <end position="39"/>
    </location>
</feature>
<protein>
    <submittedName>
        <fullName evidence="7">Putative zn 2cys6 transcription factor protein</fullName>
    </submittedName>
</protein>
<dbReference type="OMA" id="YTEMCII"/>
<feature type="region of interest" description="Disordered" evidence="6">
    <location>
        <begin position="96"/>
        <end position="116"/>
    </location>
</feature>
<dbReference type="GO" id="GO:0005634">
    <property type="term" value="C:nucleus"/>
    <property type="evidence" value="ECO:0007669"/>
    <property type="project" value="UniProtKB-SubCell"/>
</dbReference>
<keyword evidence="5" id="KW-0539">Nucleus</keyword>
<keyword evidence="3" id="KW-0238">DNA-binding</keyword>
<dbReference type="GO" id="GO:0000981">
    <property type="term" value="F:DNA-binding transcription factor activity, RNA polymerase II-specific"/>
    <property type="evidence" value="ECO:0007669"/>
    <property type="project" value="TreeGrafter"/>
</dbReference>
<organism evidence="7">
    <name type="scientific">Rosellinia necatrix</name>
    <name type="common">White root-rot fungus</name>
    <dbReference type="NCBI Taxonomy" id="77044"/>
    <lineage>
        <taxon>Eukaryota</taxon>
        <taxon>Fungi</taxon>
        <taxon>Dikarya</taxon>
        <taxon>Ascomycota</taxon>
        <taxon>Pezizomycotina</taxon>
        <taxon>Sordariomycetes</taxon>
        <taxon>Xylariomycetidae</taxon>
        <taxon>Xylariales</taxon>
        <taxon>Xylariaceae</taxon>
        <taxon>Rosellinia</taxon>
    </lineage>
</organism>
<feature type="region of interest" description="Disordered" evidence="6">
    <location>
        <begin position="558"/>
        <end position="580"/>
    </location>
</feature>
<feature type="compositionally biased region" description="Low complexity" evidence="6">
    <location>
        <begin position="199"/>
        <end position="210"/>
    </location>
</feature>
<feature type="region of interest" description="Disordered" evidence="6">
    <location>
        <begin position="173"/>
        <end position="266"/>
    </location>
</feature>
<gene>
    <name evidence="7" type="ORF">SAMD00023353_0602410</name>
</gene>
<dbReference type="InterPro" id="IPR051089">
    <property type="entry name" value="prtT"/>
</dbReference>
<evidence type="ECO:0000313" key="7">
    <source>
        <dbReference type="EMBL" id="GAW25433.1"/>
    </source>
</evidence>
<evidence type="ECO:0000256" key="3">
    <source>
        <dbReference type="ARBA" id="ARBA00023125"/>
    </source>
</evidence>
<evidence type="ECO:0000256" key="5">
    <source>
        <dbReference type="ARBA" id="ARBA00023242"/>
    </source>
</evidence>
<dbReference type="EMBL" id="DF977451">
    <property type="protein sequence ID" value="GAW25433.1"/>
    <property type="molecule type" value="Genomic_DNA"/>
</dbReference>
<evidence type="ECO:0000313" key="8">
    <source>
        <dbReference type="Proteomes" id="UP000054516"/>
    </source>
</evidence>
<dbReference type="AlphaFoldDB" id="A0A1S8A5U5"/>
<keyword evidence="8" id="KW-1185">Reference proteome</keyword>
<dbReference type="STRING" id="77044.A0A1S8A5U5"/>
<feature type="compositionally biased region" description="Basic and acidic residues" evidence="6">
    <location>
        <begin position="184"/>
        <end position="198"/>
    </location>
</feature>
<accession>A0A1S8A5U5</accession>
<dbReference type="PANTHER" id="PTHR31845">
    <property type="entry name" value="FINGER DOMAIN PROTEIN, PUTATIVE-RELATED"/>
    <property type="match status" value="1"/>
</dbReference>
<dbReference type="PANTHER" id="PTHR31845:SF32">
    <property type="entry name" value="MISCELLANEOUS ZN(II)2CYS6 TRANSCRIPTION FACTOR (EUROFUNG)-RELATED"/>
    <property type="match status" value="1"/>
</dbReference>
<dbReference type="OrthoDB" id="5226580at2759"/>
<dbReference type="Proteomes" id="UP000054516">
    <property type="component" value="Unassembled WGS sequence"/>
</dbReference>
<comment type="subcellular location">
    <subcellularLocation>
        <location evidence="1">Nucleus</location>
    </subcellularLocation>
</comment>